<protein>
    <submittedName>
        <fullName evidence="1">Uncharacterized protein</fullName>
    </submittedName>
</protein>
<dbReference type="AlphaFoldDB" id="A0A8T0X3S5"/>
<dbReference type="EMBL" id="CM029037">
    <property type="protein sequence ID" value="KAG2656391.1"/>
    <property type="molecule type" value="Genomic_DNA"/>
</dbReference>
<proteinExistence type="predicted"/>
<keyword evidence="2" id="KW-1185">Reference proteome</keyword>
<comment type="caution">
    <text evidence="1">The sequence shown here is derived from an EMBL/GenBank/DDBJ whole genome shotgun (WGS) entry which is preliminary data.</text>
</comment>
<evidence type="ECO:0000313" key="2">
    <source>
        <dbReference type="Proteomes" id="UP000823388"/>
    </source>
</evidence>
<dbReference type="Proteomes" id="UP000823388">
    <property type="component" value="Chromosome 1K"/>
</dbReference>
<organism evidence="1 2">
    <name type="scientific">Panicum virgatum</name>
    <name type="common">Blackwell switchgrass</name>
    <dbReference type="NCBI Taxonomy" id="38727"/>
    <lineage>
        <taxon>Eukaryota</taxon>
        <taxon>Viridiplantae</taxon>
        <taxon>Streptophyta</taxon>
        <taxon>Embryophyta</taxon>
        <taxon>Tracheophyta</taxon>
        <taxon>Spermatophyta</taxon>
        <taxon>Magnoliopsida</taxon>
        <taxon>Liliopsida</taxon>
        <taxon>Poales</taxon>
        <taxon>Poaceae</taxon>
        <taxon>PACMAD clade</taxon>
        <taxon>Panicoideae</taxon>
        <taxon>Panicodae</taxon>
        <taxon>Paniceae</taxon>
        <taxon>Panicinae</taxon>
        <taxon>Panicum</taxon>
        <taxon>Panicum sect. Hiantes</taxon>
    </lineage>
</organism>
<evidence type="ECO:0000313" key="1">
    <source>
        <dbReference type="EMBL" id="KAG2656391.1"/>
    </source>
</evidence>
<name>A0A8T0X3S5_PANVG</name>
<accession>A0A8T0X3S5</accession>
<gene>
    <name evidence="1" type="ORF">PVAP13_1KG077700</name>
</gene>
<sequence length="127" mass="14482">MASISIELGDDTRSFFWTDRWLQGKSIKDLAPCLCNAIGLCIQRKRTVAEGLQEDLWIRDITGALTVQVLLDYLMIWDLTRNIVLHPEIPDRLIWKWTGDHTFSTASANRAFFIGQYSIPGKDSGPR</sequence>
<reference evidence="1" key="1">
    <citation type="submission" date="2020-05" db="EMBL/GenBank/DDBJ databases">
        <title>WGS assembly of Panicum virgatum.</title>
        <authorList>
            <person name="Lovell J.T."/>
            <person name="Jenkins J."/>
            <person name="Shu S."/>
            <person name="Juenger T.E."/>
            <person name="Schmutz J."/>
        </authorList>
    </citation>
    <scope>NUCLEOTIDE SEQUENCE</scope>
    <source>
        <strain evidence="1">AP13</strain>
    </source>
</reference>